<evidence type="ECO:0000256" key="6">
    <source>
        <dbReference type="ARBA" id="ARBA00023204"/>
    </source>
</evidence>
<keyword evidence="4 8" id="KW-0227">DNA damage</keyword>
<dbReference type="Pfam" id="PF11967">
    <property type="entry name" value="RecO_N"/>
    <property type="match status" value="1"/>
</dbReference>
<keyword evidence="5 8" id="KW-0233">DNA recombination</keyword>
<sequence length="248" mass="27317">MVASKGAVQQEPAYVIHRRPWRETALLVDLFTLNHGRMSLVARGANSAKSPLKAQLQPFQPLLVDWTGRSDLKTLVQLEVRSAPLLRQTLSLYSGLYINELLQRVLPVADPYPTLFASYIDTLQALTGLAGRGELEPLLRRFEREFCSALGYDFAWDQATDTGLPVSAGQVYGYDPAQGIVSAASRDARLNQLPGEVLIALAAGDYTSEASRKTAKRVMRVLVDYLLQGKPLHSRNLFSQTVSSSGRT</sequence>
<dbReference type="EMBL" id="VMRX01000043">
    <property type="protein sequence ID" value="TVT31289.1"/>
    <property type="molecule type" value="Genomic_DNA"/>
</dbReference>
<evidence type="ECO:0000313" key="11">
    <source>
        <dbReference type="Proteomes" id="UP000319142"/>
    </source>
</evidence>
<dbReference type="Gene3D" id="2.40.50.140">
    <property type="entry name" value="Nucleic acid-binding proteins"/>
    <property type="match status" value="1"/>
</dbReference>
<protein>
    <recommendedName>
        <fullName evidence="3 8">DNA repair protein RecO</fullName>
    </recommendedName>
    <alternativeName>
        <fullName evidence="7 8">Recombination protein O</fullName>
    </alternativeName>
</protein>
<gene>
    <name evidence="8 10" type="primary">recO</name>
    <name evidence="10" type="ORF">FHK81_15280</name>
</gene>
<dbReference type="HAMAP" id="MF_00201">
    <property type="entry name" value="RecO"/>
    <property type="match status" value="1"/>
</dbReference>
<dbReference type="SUPFAM" id="SSF50249">
    <property type="entry name" value="Nucleic acid-binding proteins"/>
    <property type="match status" value="1"/>
</dbReference>
<evidence type="ECO:0000256" key="1">
    <source>
        <dbReference type="ARBA" id="ARBA00003065"/>
    </source>
</evidence>
<accession>A0A558B451</accession>
<comment type="similarity">
    <text evidence="2 8">Belongs to the RecO family.</text>
</comment>
<evidence type="ECO:0000259" key="9">
    <source>
        <dbReference type="Pfam" id="PF11967"/>
    </source>
</evidence>
<dbReference type="InterPro" id="IPR037278">
    <property type="entry name" value="ARFGAP/RecO"/>
</dbReference>
<dbReference type="Proteomes" id="UP000319142">
    <property type="component" value="Unassembled WGS sequence"/>
</dbReference>
<dbReference type="GO" id="GO:0043590">
    <property type="term" value="C:bacterial nucleoid"/>
    <property type="evidence" value="ECO:0007669"/>
    <property type="project" value="TreeGrafter"/>
</dbReference>
<proteinExistence type="inferred from homology"/>
<evidence type="ECO:0000256" key="2">
    <source>
        <dbReference type="ARBA" id="ARBA00007452"/>
    </source>
</evidence>
<evidence type="ECO:0000256" key="4">
    <source>
        <dbReference type="ARBA" id="ARBA00022763"/>
    </source>
</evidence>
<comment type="function">
    <text evidence="1 8">Involved in DNA repair and RecF pathway recombination.</text>
</comment>
<evidence type="ECO:0000256" key="5">
    <source>
        <dbReference type="ARBA" id="ARBA00023172"/>
    </source>
</evidence>
<dbReference type="InterPro" id="IPR022572">
    <property type="entry name" value="DNA_rep/recomb_RecO_N"/>
</dbReference>
<comment type="caution">
    <text evidence="10">The sequence shown here is derived from an EMBL/GenBank/DDBJ whole genome shotgun (WGS) entry which is preliminary data.</text>
</comment>
<evidence type="ECO:0000256" key="3">
    <source>
        <dbReference type="ARBA" id="ARBA00021310"/>
    </source>
</evidence>
<keyword evidence="6 8" id="KW-0234">DNA repair</keyword>
<dbReference type="Gene3D" id="1.20.1440.120">
    <property type="entry name" value="Recombination protein O, C-terminal domain"/>
    <property type="match status" value="1"/>
</dbReference>
<dbReference type="Pfam" id="PF02565">
    <property type="entry name" value="RecO_C"/>
    <property type="match status" value="1"/>
</dbReference>
<name>A0A558B451_9GAMM</name>
<dbReference type="GO" id="GO:0006302">
    <property type="term" value="P:double-strand break repair"/>
    <property type="evidence" value="ECO:0007669"/>
    <property type="project" value="TreeGrafter"/>
</dbReference>
<dbReference type="PANTHER" id="PTHR33991">
    <property type="entry name" value="DNA REPAIR PROTEIN RECO"/>
    <property type="match status" value="1"/>
</dbReference>
<evidence type="ECO:0000313" key="10">
    <source>
        <dbReference type="EMBL" id="TVT31289.1"/>
    </source>
</evidence>
<dbReference type="SUPFAM" id="SSF57863">
    <property type="entry name" value="ArfGap/RecO-like zinc finger"/>
    <property type="match status" value="1"/>
</dbReference>
<dbReference type="PANTHER" id="PTHR33991:SF1">
    <property type="entry name" value="DNA REPAIR PROTEIN RECO"/>
    <property type="match status" value="1"/>
</dbReference>
<dbReference type="InterPro" id="IPR042242">
    <property type="entry name" value="RecO_C"/>
</dbReference>
<evidence type="ECO:0000256" key="8">
    <source>
        <dbReference type="HAMAP-Rule" id="MF_00201"/>
    </source>
</evidence>
<dbReference type="RefSeq" id="WP_058340288.1">
    <property type="nucleotide sequence ID" value="NZ_VMRX01000043.1"/>
</dbReference>
<feature type="domain" description="DNA replication/recombination mediator RecO N-terminal" evidence="9">
    <location>
        <begin position="10"/>
        <end position="81"/>
    </location>
</feature>
<dbReference type="AlphaFoldDB" id="A0A558B451"/>
<reference evidence="10 11" key="1">
    <citation type="submission" date="2019-07" db="EMBL/GenBank/DDBJ databases">
        <title>The pathways for chlorine oxyanion respiration interact through the shared metabolite chlorate.</title>
        <authorList>
            <person name="Barnum T.P."/>
            <person name="Cheng Y."/>
            <person name="Hill K.A."/>
            <person name="Lucas L.N."/>
            <person name="Carlson H.K."/>
            <person name="Coates J.D."/>
        </authorList>
    </citation>
    <scope>NUCLEOTIDE SEQUENCE [LARGE SCALE GENOMIC DNA]</scope>
    <source>
        <strain evidence="10">UCB</strain>
    </source>
</reference>
<dbReference type="InterPro" id="IPR003717">
    <property type="entry name" value="RecO"/>
</dbReference>
<dbReference type="NCBIfam" id="TIGR00613">
    <property type="entry name" value="reco"/>
    <property type="match status" value="1"/>
</dbReference>
<dbReference type="GO" id="GO:0006310">
    <property type="term" value="P:DNA recombination"/>
    <property type="evidence" value="ECO:0007669"/>
    <property type="project" value="UniProtKB-UniRule"/>
</dbReference>
<dbReference type="InterPro" id="IPR012340">
    <property type="entry name" value="NA-bd_OB-fold"/>
</dbReference>
<organism evidence="10 11">
    <name type="scientific">Marinobacter vinifirmus</name>
    <dbReference type="NCBI Taxonomy" id="355591"/>
    <lineage>
        <taxon>Bacteria</taxon>
        <taxon>Pseudomonadati</taxon>
        <taxon>Pseudomonadota</taxon>
        <taxon>Gammaproteobacteria</taxon>
        <taxon>Pseudomonadales</taxon>
        <taxon>Marinobacteraceae</taxon>
        <taxon>Marinobacter</taxon>
    </lineage>
</organism>
<evidence type="ECO:0000256" key="7">
    <source>
        <dbReference type="ARBA" id="ARBA00033409"/>
    </source>
</evidence>